<dbReference type="PANTHER" id="PTHR33710">
    <property type="entry name" value="BNAC02G09200D PROTEIN"/>
    <property type="match status" value="1"/>
</dbReference>
<keyword evidence="2" id="KW-1185">Reference proteome</keyword>
<reference evidence="1" key="1">
    <citation type="submission" date="2022-04" db="EMBL/GenBank/DDBJ databases">
        <title>Carnegiea gigantea Genome sequencing and assembly v2.</title>
        <authorList>
            <person name="Copetti D."/>
            <person name="Sanderson M.J."/>
            <person name="Burquez A."/>
            <person name="Wojciechowski M.F."/>
        </authorList>
    </citation>
    <scope>NUCLEOTIDE SEQUENCE</scope>
    <source>
        <strain evidence="1">SGP5-SGP5p</strain>
        <tissue evidence="1">Aerial part</tissue>
    </source>
</reference>
<proteinExistence type="predicted"/>
<protein>
    <submittedName>
        <fullName evidence="1">Uncharacterized protein</fullName>
    </submittedName>
</protein>
<name>A0A9Q1QE59_9CARY</name>
<dbReference type="AlphaFoldDB" id="A0A9Q1QE59"/>
<gene>
    <name evidence="1" type="ORF">Cgig2_012999</name>
</gene>
<organism evidence="1 2">
    <name type="scientific">Carnegiea gigantea</name>
    <dbReference type="NCBI Taxonomy" id="171969"/>
    <lineage>
        <taxon>Eukaryota</taxon>
        <taxon>Viridiplantae</taxon>
        <taxon>Streptophyta</taxon>
        <taxon>Embryophyta</taxon>
        <taxon>Tracheophyta</taxon>
        <taxon>Spermatophyta</taxon>
        <taxon>Magnoliopsida</taxon>
        <taxon>eudicotyledons</taxon>
        <taxon>Gunneridae</taxon>
        <taxon>Pentapetalae</taxon>
        <taxon>Caryophyllales</taxon>
        <taxon>Cactineae</taxon>
        <taxon>Cactaceae</taxon>
        <taxon>Cactoideae</taxon>
        <taxon>Echinocereeae</taxon>
        <taxon>Carnegiea</taxon>
    </lineage>
</organism>
<sequence length="268" mass="31717">MKYWGVDSLSKLASILGILVKIDKQTMDKIYLNDARLLIDISLDEPFPEYVDYINDRGLVTRQNVKYEWLPLKSNHCSMFEHLEADCKRKRVIRQEWRTVTTTDQDNESRKEQLPLAVGYETQEEQPAIHHIQNRRSCNNIEFISTTRGGNRSIESARRFQCSTSSVGQDRRDEVQDIEIREFSDCMTECELIELRSYGNYFSWSNRGRNGQRIWSKIDRAFSNLEWYNVFDFTQVENMAEEISYHTPLLITFPNCPRPQASFKYYDM</sequence>
<dbReference type="Proteomes" id="UP001153076">
    <property type="component" value="Unassembled WGS sequence"/>
</dbReference>
<comment type="caution">
    <text evidence="1">The sequence shown here is derived from an EMBL/GenBank/DDBJ whole genome shotgun (WGS) entry which is preliminary data.</text>
</comment>
<dbReference type="OrthoDB" id="1742302at2759"/>
<dbReference type="PANTHER" id="PTHR33710:SF80">
    <property type="entry name" value="ENDONUCLEASE_EXONUCLEASE_PHOSPHATASE"/>
    <property type="match status" value="1"/>
</dbReference>
<accession>A0A9Q1QE59</accession>
<dbReference type="EMBL" id="JAKOGI010000234">
    <property type="protein sequence ID" value="KAJ8439003.1"/>
    <property type="molecule type" value="Genomic_DNA"/>
</dbReference>
<evidence type="ECO:0000313" key="2">
    <source>
        <dbReference type="Proteomes" id="UP001153076"/>
    </source>
</evidence>
<evidence type="ECO:0000313" key="1">
    <source>
        <dbReference type="EMBL" id="KAJ8439003.1"/>
    </source>
</evidence>